<sequence>GLEGAGPIPIASHTPQQAREGEKRPFGCARFRSATRGLGPQASQRLSVLEKTVTVSHLPCTLVAFRPRPQNMPAGNNCDTKFLRYNGRIRQVSM</sequence>
<feature type="region of interest" description="Disordered" evidence="1">
    <location>
        <begin position="1"/>
        <end position="24"/>
    </location>
</feature>
<evidence type="ECO:0000256" key="1">
    <source>
        <dbReference type="SAM" id="MobiDB-lite"/>
    </source>
</evidence>
<accession>A0A6P1Z943</accession>
<reference evidence="2 3" key="1">
    <citation type="submission" date="2018-06" db="EMBL/GenBank/DDBJ databases">
        <title>Complete genome of Desulfovibrio marinus P48SEP.</title>
        <authorList>
            <person name="Crispim J.S."/>
            <person name="Vidigal P.M.P."/>
            <person name="Silva L.C.F."/>
            <person name="Araujo L.C."/>
            <person name="Laguardia C.N."/>
            <person name="Dias R.S."/>
            <person name="Sousa M.P."/>
            <person name="Paula S.O."/>
            <person name="Silva C."/>
        </authorList>
    </citation>
    <scope>NUCLEOTIDE SEQUENCE [LARGE SCALE GENOMIC DNA]</scope>
    <source>
        <strain evidence="2 3">P48SEP</strain>
    </source>
</reference>
<evidence type="ECO:0000313" key="3">
    <source>
        <dbReference type="Proteomes" id="UP000434052"/>
    </source>
</evidence>
<dbReference type="AlphaFoldDB" id="A0A6P1Z943"/>
<protein>
    <submittedName>
        <fullName evidence="2">Uncharacterized protein</fullName>
    </submittedName>
</protein>
<organism evidence="2 3">
    <name type="scientific">Oceanidesulfovibrio marinus</name>
    <dbReference type="NCBI Taxonomy" id="370038"/>
    <lineage>
        <taxon>Bacteria</taxon>
        <taxon>Pseudomonadati</taxon>
        <taxon>Thermodesulfobacteriota</taxon>
        <taxon>Desulfovibrionia</taxon>
        <taxon>Desulfovibrionales</taxon>
        <taxon>Desulfovibrionaceae</taxon>
        <taxon>Oceanidesulfovibrio</taxon>
    </lineage>
</organism>
<evidence type="ECO:0000313" key="2">
    <source>
        <dbReference type="EMBL" id="TVM27117.1"/>
    </source>
</evidence>
<feature type="non-terminal residue" evidence="2">
    <location>
        <position position="1"/>
    </location>
</feature>
<comment type="caution">
    <text evidence="2">The sequence shown here is derived from an EMBL/GenBank/DDBJ whole genome shotgun (WGS) entry which is preliminary data.</text>
</comment>
<dbReference type="EMBL" id="QMIF01000199">
    <property type="protein sequence ID" value="TVM27117.1"/>
    <property type="molecule type" value="Genomic_DNA"/>
</dbReference>
<name>A0A6P1Z943_9BACT</name>
<dbReference type="Proteomes" id="UP000434052">
    <property type="component" value="Unassembled WGS sequence"/>
</dbReference>
<proteinExistence type="predicted"/>
<gene>
    <name evidence="2" type="ORF">DQK91_22760</name>
</gene>